<dbReference type="InterPro" id="IPR007055">
    <property type="entry name" value="BON_dom"/>
</dbReference>
<feature type="domain" description="BON" evidence="1">
    <location>
        <begin position="19"/>
        <end position="87"/>
    </location>
</feature>
<reference evidence="2 3" key="1">
    <citation type="submission" date="2018-09" db="EMBL/GenBank/DDBJ databases">
        <title>Complete genome sequence of Cupriavidus oxalaticus T2, a bacterium capable of phenol tolerance and degradation.</title>
        <authorList>
            <person name="Yan J."/>
        </authorList>
    </citation>
    <scope>NUCLEOTIDE SEQUENCE [LARGE SCALE GENOMIC DNA]</scope>
    <source>
        <strain evidence="2 3">T2</strain>
    </source>
</reference>
<gene>
    <name evidence="2" type="ORF">D2917_02685</name>
</gene>
<organism evidence="2 3">
    <name type="scientific">Cupriavidus oxalaticus</name>
    <dbReference type="NCBI Taxonomy" id="96344"/>
    <lineage>
        <taxon>Bacteria</taxon>
        <taxon>Pseudomonadati</taxon>
        <taxon>Pseudomonadota</taxon>
        <taxon>Betaproteobacteria</taxon>
        <taxon>Burkholderiales</taxon>
        <taxon>Burkholderiaceae</taxon>
        <taxon>Cupriavidus</taxon>
    </lineage>
</organism>
<evidence type="ECO:0000313" key="3">
    <source>
        <dbReference type="Proteomes" id="UP000325743"/>
    </source>
</evidence>
<dbReference type="Gene3D" id="3.30.1340.30">
    <property type="match status" value="1"/>
</dbReference>
<dbReference type="Proteomes" id="UP000325743">
    <property type="component" value="Chromosome 1"/>
</dbReference>
<dbReference type="EMBL" id="CP032518">
    <property type="protein sequence ID" value="QEZ43244.1"/>
    <property type="molecule type" value="Genomic_DNA"/>
</dbReference>
<accession>A0A5P3VA28</accession>
<proteinExistence type="predicted"/>
<protein>
    <submittedName>
        <fullName evidence="2">BON domain-containing protein</fullName>
    </submittedName>
</protein>
<evidence type="ECO:0000313" key="2">
    <source>
        <dbReference type="EMBL" id="QEZ43244.1"/>
    </source>
</evidence>
<dbReference type="RefSeq" id="WP_151069497.1">
    <property type="nucleotide sequence ID" value="NZ_CP032518.1"/>
</dbReference>
<dbReference type="PROSITE" id="PS50914">
    <property type="entry name" value="BON"/>
    <property type="match status" value="1"/>
</dbReference>
<evidence type="ECO:0000259" key="1">
    <source>
        <dbReference type="PROSITE" id="PS50914"/>
    </source>
</evidence>
<dbReference type="Pfam" id="PF04972">
    <property type="entry name" value="BON"/>
    <property type="match status" value="1"/>
</dbReference>
<sequence length="92" mass="9395">MQDPSNTRPANPRGSAATAADVELQAALCARLWDSGLDVSEIALNVADGCVTIEGAIGTLADREAVEARIRAAGGVREVVNHVSVAPDRTGG</sequence>
<dbReference type="AlphaFoldDB" id="A0A5P3VA28"/>
<name>A0A5P3VA28_9BURK</name>